<dbReference type="EMBL" id="PGCI01000211">
    <property type="protein sequence ID" value="PLW33840.1"/>
    <property type="molecule type" value="Genomic_DNA"/>
</dbReference>
<dbReference type="Proteomes" id="UP000235392">
    <property type="component" value="Unassembled WGS sequence"/>
</dbReference>
<evidence type="ECO:0000313" key="1">
    <source>
        <dbReference type="EMBL" id="PLW33840.1"/>
    </source>
</evidence>
<evidence type="ECO:0000313" key="2">
    <source>
        <dbReference type="Proteomes" id="UP000235392"/>
    </source>
</evidence>
<accession>A0A2N5U7X6</accession>
<sequence>MTKSFDLSLQPEVECYINLEKPSTYALETEVHGAQRNTTVLTTEGIATAPGKTSKPVDGIGLLVYMEDAGGLTFTACPSRVVAAQWGTTTGVFEQVEKESQFPNIQSA</sequence>
<dbReference type="AlphaFoldDB" id="A0A2N5U7X6"/>
<proteinExistence type="predicted"/>
<protein>
    <submittedName>
        <fullName evidence="1">Uncharacterized protein</fullName>
    </submittedName>
</protein>
<gene>
    <name evidence="1" type="ORF">PCASD_15889</name>
</gene>
<comment type="caution">
    <text evidence="1">The sequence shown here is derived from an EMBL/GenBank/DDBJ whole genome shotgun (WGS) entry which is preliminary data.</text>
</comment>
<organism evidence="1 2">
    <name type="scientific">Puccinia coronata f. sp. avenae</name>
    <dbReference type="NCBI Taxonomy" id="200324"/>
    <lineage>
        <taxon>Eukaryota</taxon>
        <taxon>Fungi</taxon>
        <taxon>Dikarya</taxon>
        <taxon>Basidiomycota</taxon>
        <taxon>Pucciniomycotina</taxon>
        <taxon>Pucciniomycetes</taxon>
        <taxon>Pucciniales</taxon>
        <taxon>Pucciniaceae</taxon>
        <taxon>Puccinia</taxon>
    </lineage>
</organism>
<reference evidence="1 2" key="1">
    <citation type="submission" date="2017-11" db="EMBL/GenBank/DDBJ databases">
        <title>De novo assembly and phasing of dikaryotic genomes from two isolates of Puccinia coronata f. sp. avenae, the causal agent of oat crown rust.</title>
        <authorList>
            <person name="Miller M.E."/>
            <person name="Zhang Y."/>
            <person name="Omidvar V."/>
            <person name="Sperschneider J."/>
            <person name="Schwessinger B."/>
            <person name="Raley C."/>
            <person name="Palmer J.M."/>
            <person name="Garnica D."/>
            <person name="Upadhyaya N."/>
            <person name="Rathjen J."/>
            <person name="Taylor J.M."/>
            <person name="Park R.F."/>
            <person name="Dodds P.N."/>
            <person name="Hirsch C.D."/>
            <person name="Kianian S.F."/>
            <person name="Figueroa M."/>
        </authorList>
    </citation>
    <scope>NUCLEOTIDE SEQUENCE [LARGE SCALE GENOMIC DNA]</scope>
    <source>
        <strain evidence="1">12SD80</strain>
    </source>
</reference>
<name>A0A2N5U7X6_9BASI</name>